<dbReference type="Proteomes" id="UP000558113">
    <property type="component" value="Unassembled WGS sequence"/>
</dbReference>
<dbReference type="EMBL" id="JAAAMU010000003">
    <property type="protein sequence ID" value="NBC68538.1"/>
    <property type="molecule type" value="Genomic_DNA"/>
</dbReference>
<evidence type="ECO:0000256" key="4">
    <source>
        <dbReference type="ARBA" id="ARBA00023136"/>
    </source>
</evidence>
<keyword evidence="5" id="KW-1133">Transmembrane helix</keyword>
<dbReference type="GO" id="GO:0006171">
    <property type="term" value="P:cAMP biosynthetic process"/>
    <property type="evidence" value="ECO:0007669"/>
    <property type="project" value="TreeGrafter"/>
</dbReference>
<dbReference type="SUPFAM" id="SSF158472">
    <property type="entry name" value="HAMP domain-like"/>
    <property type="match status" value="1"/>
</dbReference>
<dbReference type="InterPro" id="IPR003660">
    <property type="entry name" value="HAMP_dom"/>
</dbReference>
<keyword evidence="3" id="KW-1003">Cell membrane</keyword>
<evidence type="ECO:0000259" key="6">
    <source>
        <dbReference type="PROSITE" id="PS50125"/>
    </source>
</evidence>
<dbReference type="OrthoDB" id="337251at2"/>
<accession>A0A7X5BVM8</accession>
<feature type="domain" description="HAMP" evidence="7">
    <location>
        <begin position="574"/>
        <end position="626"/>
    </location>
</feature>
<dbReference type="AlphaFoldDB" id="A0A7X5BVM8"/>
<dbReference type="PROSITE" id="PS50125">
    <property type="entry name" value="GUANYLATE_CYCLASE_2"/>
    <property type="match status" value="1"/>
</dbReference>
<comment type="similarity">
    <text evidence="2">Belongs to the adenylyl cyclase class-3 family.</text>
</comment>
<dbReference type="Gene3D" id="6.10.340.10">
    <property type="match status" value="1"/>
</dbReference>
<dbReference type="CDD" id="cd06225">
    <property type="entry name" value="HAMP"/>
    <property type="match status" value="1"/>
</dbReference>
<dbReference type="PANTHER" id="PTHR43081:SF1">
    <property type="entry name" value="ADENYLATE CYCLASE, TERMINAL-DIFFERENTIATION SPECIFIC"/>
    <property type="match status" value="1"/>
</dbReference>
<dbReference type="InterPro" id="IPR001054">
    <property type="entry name" value="A/G_cyclase"/>
</dbReference>
<dbReference type="SUPFAM" id="SSF101898">
    <property type="entry name" value="NHL repeat"/>
    <property type="match status" value="1"/>
</dbReference>
<evidence type="ECO:0000256" key="1">
    <source>
        <dbReference type="ARBA" id="ARBA00004236"/>
    </source>
</evidence>
<feature type="transmembrane region" description="Helical" evidence="5">
    <location>
        <begin position="554"/>
        <end position="577"/>
    </location>
</feature>
<evidence type="ECO:0000313" key="8">
    <source>
        <dbReference type="EMBL" id="NBC68538.1"/>
    </source>
</evidence>
<dbReference type="GO" id="GO:0035556">
    <property type="term" value="P:intracellular signal transduction"/>
    <property type="evidence" value="ECO:0007669"/>
    <property type="project" value="InterPro"/>
</dbReference>
<dbReference type="PANTHER" id="PTHR43081">
    <property type="entry name" value="ADENYLATE CYCLASE, TERMINAL-DIFFERENTIATION SPECIFIC-RELATED"/>
    <property type="match status" value="1"/>
</dbReference>
<dbReference type="SUPFAM" id="SSF55073">
    <property type="entry name" value="Nucleotide cyclase"/>
    <property type="match status" value="1"/>
</dbReference>
<feature type="transmembrane region" description="Helical" evidence="5">
    <location>
        <begin position="376"/>
        <end position="395"/>
    </location>
</feature>
<dbReference type="InterPro" id="IPR029787">
    <property type="entry name" value="Nucleotide_cyclase"/>
</dbReference>
<dbReference type="GO" id="GO:0005886">
    <property type="term" value="C:plasma membrane"/>
    <property type="evidence" value="ECO:0007669"/>
    <property type="project" value="UniProtKB-SubCell"/>
</dbReference>
<dbReference type="GO" id="GO:0004016">
    <property type="term" value="F:adenylate cyclase activity"/>
    <property type="evidence" value="ECO:0007669"/>
    <property type="project" value="UniProtKB-ARBA"/>
</dbReference>
<organism evidence="8 9">
    <name type="scientific">Paenibacillus sacheonensis</name>
    <dbReference type="NCBI Taxonomy" id="742054"/>
    <lineage>
        <taxon>Bacteria</taxon>
        <taxon>Bacillati</taxon>
        <taxon>Bacillota</taxon>
        <taxon>Bacilli</taxon>
        <taxon>Bacillales</taxon>
        <taxon>Paenibacillaceae</taxon>
        <taxon>Paenibacillus</taxon>
    </lineage>
</organism>
<dbReference type="InterPro" id="IPR029151">
    <property type="entry name" value="Sensor-like_sf"/>
</dbReference>
<evidence type="ECO:0000313" key="9">
    <source>
        <dbReference type="Proteomes" id="UP000558113"/>
    </source>
</evidence>
<evidence type="ECO:0000256" key="5">
    <source>
        <dbReference type="SAM" id="Phobius"/>
    </source>
</evidence>
<dbReference type="RefSeq" id="WP_161695482.1">
    <property type="nucleotide sequence ID" value="NZ_JAAAMU010000003.1"/>
</dbReference>
<evidence type="ECO:0000259" key="7">
    <source>
        <dbReference type="PROSITE" id="PS50885"/>
    </source>
</evidence>
<keyword evidence="9" id="KW-1185">Reference proteome</keyword>
<keyword evidence="5" id="KW-0812">Transmembrane</keyword>
<proteinExistence type="inferred from homology"/>
<dbReference type="PROSITE" id="PS50885">
    <property type="entry name" value="HAMP"/>
    <property type="match status" value="1"/>
</dbReference>
<comment type="caution">
    <text evidence="8">The sequence shown here is derived from an EMBL/GenBank/DDBJ whole genome shotgun (WGS) entry which is preliminary data.</text>
</comment>
<evidence type="ECO:0000256" key="2">
    <source>
        <dbReference type="ARBA" id="ARBA00005381"/>
    </source>
</evidence>
<evidence type="ECO:0000256" key="3">
    <source>
        <dbReference type="ARBA" id="ARBA00022475"/>
    </source>
</evidence>
<dbReference type="InterPro" id="IPR050697">
    <property type="entry name" value="Adenylyl/Guanylyl_Cyclase_3/4"/>
</dbReference>
<dbReference type="Gene3D" id="3.30.70.1230">
    <property type="entry name" value="Nucleotide cyclase"/>
    <property type="match status" value="1"/>
</dbReference>
<dbReference type="SMART" id="SM00304">
    <property type="entry name" value="HAMP"/>
    <property type="match status" value="1"/>
</dbReference>
<protein>
    <submittedName>
        <fullName evidence="8">HAMP domain-containing protein</fullName>
    </submittedName>
</protein>
<dbReference type="SUPFAM" id="SSF103190">
    <property type="entry name" value="Sensory domain-like"/>
    <property type="match status" value="1"/>
</dbReference>
<sequence>MKVKFTTLLLAVVAIAVSLGVFRDYWTLNPFKNEAGYTNISRVTTDRDGAIYTITDSKKVIRKVDASGKLLYSVTSDLDSTPNAIKLFGSVTADDEGNAYALVTILDSFGLHVFGERIVKISPDGSKKSTIYAVDYQASDNLLRVGNIQSLSAKDGALYFFRKEAHAASLLKLTTTGSADRGQKPEVLRTVEMSENRYLNELTGNDEKRFFYTTKRGRLFEVNEGNSVKLYPQTSDLLLNFPVSIVSGGDYVYFIDYHDAAVKRMSLVKPEAPAESVLPFARLASVSDKEEWSDFTSIYVSDTAVTVATGDQLIQLTLKGEILSYKTGYHYPKLAIWLKLGYWALIAAMGVLLPMLVRFVYVHLLRRKLFLLLKQLAIIIPVVLLFMGGLSYSVYTSFSGEIKKNTESQLKLLAGNGKYLVNGDNLEKLNAPSDFMSEDYQTIKERLNGVFSQDGESRDGLYNTIYRYVDGQLYILMDDDDSVTMYQPFPISEDNLPVLKEGKVVSGEWEDSTGQWMYALGPLYNAKGDIIGIYETGKDMTGISKSTSALVIKILKIIALIGGVLLIVITLMTVYLLSSINKLRRSVNLIASGEWDVKVQIRTRDEVEELGERFNMMASSIRQYIQEMTKLSNAYFRFVPQQFLKVLGKKNMTQIRLGEQTNRRMTMLVCNTRSFSAFSKTLSTDENFRFINSFLKEFGPAIREYGGFTSRYLGPGMLAMFPNEPEEALKAAMKLRATLETYNVHRQHSGYEPINIGVAVHTADVMIGIIGEEQRLEGSVVSTDVELTLELEKLSAKLGVNVLLSENSIRSLKMPPQGAYRKLGSFQLAEESSTIELYDVFEGDPEHIRKLKQETKQSFERAVELFRSGRFYDAREVFVSVVKRNRYDLAAKLYFFECDRYFQEGVSEEWNNALKIS</sequence>
<name>A0A7X5BVM8_9BACL</name>
<keyword evidence="4 5" id="KW-0472">Membrane</keyword>
<feature type="domain" description="Guanylate cyclase" evidence="6">
    <location>
        <begin position="666"/>
        <end position="792"/>
    </location>
</feature>
<feature type="transmembrane region" description="Helical" evidence="5">
    <location>
        <begin position="340"/>
        <end position="364"/>
    </location>
</feature>
<gene>
    <name evidence="8" type="ORF">GT003_06030</name>
</gene>
<comment type="subcellular location">
    <subcellularLocation>
        <location evidence="1">Cell membrane</location>
    </subcellularLocation>
</comment>
<reference evidence="8 9" key="1">
    <citation type="submission" date="2020-01" db="EMBL/GenBank/DDBJ databases">
        <title>Paenibacillus soybeanensis sp. nov. isolated from the nodules of soybean (Glycine max(L.) Merr).</title>
        <authorList>
            <person name="Wang H."/>
        </authorList>
    </citation>
    <scope>NUCLEOTIDE SEQUENCE [LARGE SCALE GENOMIC DNA]</scope>
    <source>
        <strain evidence="8 9">DSM 23054</strain>
    </source>
</reference>
<dbReference type="Pfam" id="PF00672">
    <property type="entry name" value="HAMP"/>
    <property type="match status" value="1"/>
</dbReference>